<name>A0A2M9Y522_9LEPT</name>
<dbReference type="PANTHER" id="PTHR36842">
    <property type="entry name" value="PROTEIN TOLB HOMOLOG"/>
    <property type="match status" value="1"/>
</dbReference>
<dbReference type="Proteomes" id="UP000297891">
    <property type="component" value="Unassembled WGS sequence"/>
</dbReference>
<dbReference type="RefSeq" id="WP_100789961.1">
    <property type="nucleotide sequence ID" value="NZ_NPDQ01000002.1"/>
</dbReference>
<evidence type="ECO:0000313" key="2">
    <source>
        <dbReference type="EMBL" id="TGK96800.1"/>
    </source>
</evidence>
<evidence type="ECO:0000256" key="1">
    <source>
        <dbReference type="ARBA" id="ARBA00009820"/>
    </source>
</evidence>
<proteinExistence type="inferred from homology"/>
<dbReference type="AlphaFoldDB" id="A0A2M9Y522"/>
<dbReference type="InterPro" id="IPR011659">
    <property type="entry name" value="WD40"/>
</dbReference>
<evidence type="ECO:0008006" key="4">
    <source>
        <dbReference type="Google" id="ProtNLM"/>
    </source>
</evidence>
<evidence type="ECO:0000313" key="3">
    <source>
        <dbReference type="Proteomes" id="UP000297891"/>
    </source>
</evidence>
<protein>
    <recommendedName>
        <fullName evidence="4">TolB protein</fullName>
    </recommendedName>
</protein>
<dbReference type="Pfam" id="PF07676">
    <property type="entry name" value="PD40"/>
    <property type="match status" value="4"/>
</dbReference>
<dbReference type="EMBL" id="RQFP01000001">
    <property type="protein sequence ID" value="TGK96800.1"/>
    <property type="molecule type" value="Genomic_DNA"/>
</dbReference>
<accession>A0A2M9Y522</accession>
<dbReference type="PROSITE" id="PS51257">
    <property type="entry name" value="PROKAR_LIPOPROTEIN"/>
    <property type="match status" value="1"/>
</dbReference>
<organism evidence="2 3">
    <name type="scientific">Leptospira brenneri</name>
    <dbReference type="NCBI Taxonomy" id="2023182"/>
    <lineage>
        <taxon>Bacteria</taxon>
        <taxon>Pseudomonadati</taxon>
        <taxon>Spirochaetota</taxon>
        <taxon>Spirochaetia</taxon>
        <taxon>Leptospirales</taxon>
        <taxon>Leptospiraceae</taxon>
        <taxon>Leptospira</taxon>
    </lineage>
</organism>
<dbReference type="OrthoDB" id="308800at2"/>
<dbReference type="Gene3D" id="2.120.10.30">
    <property type="entry name" value="TolB, C-terminal domain"/>
    <property type="match status" value="1"/>
</dbReference>
<dbReference type="InterPro" id="IPR011042">
    <property type="entry name" value="6-blade_b-propeller_TolB-like"/>
</dbReference>
<dbReference type="PANTHER" id="PTHR36842:SF1">
    <property type="entry name" value="PROTEIN TOLB"/>
    <property type="match status" value="1"/>
</dbReference>
<comment type="caution">
    <text evidence="2">The sequence shown here is derived from an EMBL/GenBank/DDBJ whole genome shotgun (WGS) entry which is preliminary data.</text>
</comment>
<gene>
    <name evidence="2" type="ORF">EHQ30_09470</name>
</gene>
<dbReference type="InterPro" id="IPR015943">
    <property type="entry name" value="WD40/YVTN_repeat-like_dom_sf"/>
</dbReference>
<keyword evidence="3" id="KW-1185">Reference proteome</keyword>
<dbReference type="SUPFAM" id="SSF69304">
    <property type="entry name" value="Tricorn protease N-terminal domain"/>
    <property type="match status" value="1"/>
</dbReference>
<sequence length="327" mass="36299">MFKYLVLFLCSFGVVGCGTKDDDKVGDFVLGLALFNAMSNDGTIAYAFDPDKDDEIYLYSPKENRTINVTENVGRDLAPRWSPSGTSLAFNSRRTTHGHNRPEIYTLDFPSKTVRRITNTAAPDENQRAAWFPDETAIVFQRGTYFAPSKLRLVKHDLQTGTESTLYEGGDKLHAAPGISADGTKLVFQSNKDFAGTFPSRLYMMDLTNSQVSNFAHPDVDLGSDADPKWSPDGKWVTFTSARSGGGDYTHIYITNVETNEVSQLTFGNYNDSAPDFSPNGKEIVFQSNRFTEFGLHIVSVESKAVRYIRAGRTPVWSNKSLAELGF</sequence>
<reference evidence="2" key="1">
    <citation type="journal article" date="2019" name="PLoS Negl. Trop. Dis.">
        <title>Revisiting the worldwide diversity of Leptospira species in the environment.</title>
        <authorList>
            <person name="Vincent A.T."/>
            <person name="Schiettekatte O."/>
            <person name="Bourhy P."/>
            <person name="Veyrier F.J."/>
            <person name="Picardeau M."/>
        </authorList>
    </citation>
    <scope>NUCLEOTIDE SEQUENCE [LARGE SCALE GENOMIC DNA]</scope>
    <source>
        <strain evidence="2">201800277</strain>
    </source>
</reference>
<dbReference type="Gene3D" id="2.130.10.10">
    <property type="entry name" value="YVTN repeat-like/Quinoprotein amine dehydrogenase"/>
    <property type="match status" value="1"/>
</dbReference>
<comment type="similarity">
    <text evidence="1">Belongs to the TolB family.</text>
</comment>